<dbReference type="KEGG" id="xce:Xcel_3173"/>
<accession>D1C0H0</accession>
<evidence type="ECO:0000313" key="2">
    <source>
        <dbReference type="EMBL" id="ACZ32173.1"/>
    </source>
</evidence>
<reference evidence="3" key="1">
    <citation type="submission" date="2009-11" db="EMBL/GenBank/DDBJ databases">
        <title>The complete chromosome of Xylanimonas cellulosilytica DSM 15894.</title>
        <authorList>
            <consortium name="US DOE Joint Genome Institute (JGI-PGF)"/>
            <person name="Lucas S."/>
            <person name="Copeland A."/>
            <person name="Lapidus A."/>
            <person name="Glavina del Rio T."/>
            <person name="Dalin E."/>
            <person name="Tice H."/>
            <person name="Bruce D."/>
            <person name="Goodwin L."/>
            <person name="Pitluck S."/>
            <person name="Kyrpides N."/>
            <person name="Mavromatis K."/>
            <person name="Ivanova N."/>
            <person name="Mikhailova N."/>
            <person name="Foster B."/>
            <person name="Clum A."/>
            <person name="Brettin T."/>
            <person name="Detter J.C."/>
            <person name="Han C."/>
            <person name="Larimer F."/>
            <person name="Land M."/>
            <person name="Hauser L."/>
            <person name="Markowitz V."/>
            <person name="Cheng J.F."/>
            <person name="Hugenholtz P."/>
            <person name="Woyke T."/>
            <person name="Wu D."/>
            <person name="Gehrich-Schroeter G."/>
            <person name="Schneider S."/>
            <person name="Pukall S.R."/>
            <person name="Klenk H.P."/>
            <person name="Eisen J.A."/>
        </authorList>
    </citation>
    <scope>NUCLEOTIDE SEQUENCE [LARGE SCALE GENOMIC DNA]</scope>
    <source>
        <strain evidence="3">DSM 15894 / CECT 5975 / LMG 20990 / XIL07</strain>
    </source>
</reference>
<evidence type="ECO:0000313" key="3">
    <source>
        <dbReference type="Proteomes" id="UP000002255"/>
    </source>
</evidence>
<name>D1C0H0_XYLCX</name>
<gene>
    <name evidence="2" type="ordered locus">Xcel_3173</name>
</gene>
<feature type="chain" id="PRO_5003020976" evidence="1">
    <location>
        <begin position="31"/>
        <end position="104"/>
    </location>
</feature>
<dbReference type="STRING" id="446471.Xcel_3173"/>
<dbReference type="Proteomes" id="UP000002255">
    <property type="component" value="Chromosome"/>
</dbReference>
<proteinExistence type="predicted"/>
<dbReference type="AlphaFoldDB" id="D1C0H0"/>
<sequence length="104" mass="10319">MRSFRRKLTVLGVAAAVGVGGVATAVPAHAGSWTGSQSCPGSIYVKATGTKGGTGSITVYATGREYTDYTSGYGFNITVRGASSSGGWSVTGAGATYGYGFCGS</sequence>
<organism evidence="2 3">
    <name type="scientific">Xylanimonas cellulosilytica (strain DSM 15894 / JCM 12276 / CECT 5975 / KCTC 9989 / LMG 20990 / NBRC 107835 / XIL07)</name>
    <dbReference type="NCBI Taxonomy" id="446471"/>
    <lineage>
        <taxon>Bacteria</taxon>
        <taxon>Bacillati</taxon>
        <taxon>Actinomycetota</taxon>
        <taxon>Actinomycetes</taxon>
        <taxon>Micrococcales</taxon>
        <taxon>Promicromonosporaceae</taxon>
        <taxon>Xylanimonas</taxon>
    </lineage>
</organism>
<keyword evidence="3" id="KW-1185">Reference proteome</keyword>
<evidence type="ECO:0000256" key="1">
    <source>
        <dbReference type="SAM" id="SignalP"/>
    </source>
</evidence>
<keyword evidence="1" id="KW-0732">Signal</keyword>
<reference evidence="2 3" key="2">
    <citation type="journal article" date="2010" name="Stand. Genomic Sci.">
        <title>Complete genome sequence of Xylanimonas cellulosilytica type strain (XIL07).</title>
        <authorList>
            <person name="Foster B."/>
            <person name="Pukall R."/>
            <person name="Abt B."/>
            <person name="Nolan M."/>
            <person name="Glavina Del Rio T."/>
            <person name="Chen F."/>
            <person name="Lucas S."/>
            <person name="Tice H."/>
            <person name="Pitluck S."/>
            <person name="Cheng J.-F."/>
            <person name="Chertkov O."/>
            <person name="Brettin T."/>
            <person name="Han C."/>
            <person name="Detter J.C."/>
            <person name="Bruce D."/>
            <person name="Goodwin L."/>
            <person name="Ivanova N."/>
            <person name="Mavromatis K."/>
            <person name="Pati A."/>
            <person name="Mikhailova N."/>
            <person name="Chen A."/>
            <person name="Palaniappan K."/>
            <person name="Land M."/>
            <person name="Hauser L."/>
            <person name="Chang Y.-J."/>
            <person name="Jeffries C.D."/>
            <person name="Chain P."/>
            <person name="Rohde M."/>
            <person name="Goeker M."/>
            <person name="Bristow J."/>
            <person name="Eisen J.A."/>
            <person name="Markowitz V."/>
            <person name="Hugenholtz P."/>
            <person name="Kyrpides N.C."/>
            <person name="Klenk H.-P."/>
            <person name="Lapidus A."/>
        </authorList>
    </citation>
    <scope>NUCLEOTIDE SEQUENCE [LARGE SCALE GENOMIC DNA]</scope>
    <source>
        <strain evidence="3">DSM 15894 / CECT 5975 / LMG 20990 / XIL07</strain>
    </source>
</reference>
<feature type="signal peptide" evidence="1">
    <location>
        <begin position="1"/>
        <end position="30"/>
    </location>
</feature>
<protein>
    <submittedName>
        <fullName evidence="2">Uncharacterized protein</fullName>
    </submittedName>
</protein>
<dbReference type="EMBL" id="CP001821">
    <property type="protein sequence ID" value="ACZ32173.1"/>
    <property type="molecule type" value="Genomic_DNA"/>
</dbReference>
<dbReference type="HOGENOM" id="CLU_2249055_0_0_11"/>